<evidence type="ECO:0000256" key="1">
    <source>
        <dbReference type="PROSITE-ProRule" id="PRU00042"/>
    </source>
</evidence>
<feature type="domain" description="C2H2-type" evidence="2">
    <location>
        <begin position="1"/>
        <end position="25"/>
    </location>
</feature>
<name>A0A484GMV4_SOUCH</name>
<evidence type="ECO:0000313" key="3">
    <source>
        <dbReference type="EMBL" id="TEA36466.1"/>
    </source>
</evidence>
<evidence type="ECO:0000259" key="2">
    <source>
        <dbReference type="PROSITE" id="PS50157"/>
    </source>
</evidence>
<dbReference type="Gene3D" id="3.30.160.60">
    <property type="entry name" value="Classic Zinc Finger"/>
    <property type="match status" value="2"/>
</dbReference>
<protein>
    <recommendedName>
        <fullName evidence="2">C2H2-type domain-containing protein</fullName>
    </recommendedName>
</protein>
<dbReference type="GO" id="GO:0008270">
    <property type="term" value="F:zinc ion binding"/>
    <property type="evidence" value="ECO:0007669"/>
    <property type="project" value="UniProtKB-KW"/>
</dbReference>
<keyword evidence="1" id="KW-0479">Metal-binding</keyword>
<comment type="caution">
    <text evidence="3">The sequence shown here is derived from an EMBL/GenBank/DDBJ whole genome shotgun (WGS) entry which is preliminary data.</text>
</comment>
<feature type="domain" description="C2H2-type" evidence="2">
    <location>
        <begin position="27"/>
        <end position="52"/>
    </location>
</feature>
<dbReference type="EMBL" id="QWLN02006127">
    <property type="protein sequence ID" value="TEA36466.1"/>
    <property type="molecule type" value="Genomic_DNA"/>
</dbReference>
<gene>
    <name evidence="3" type="ORF">DBR06_SOUSAS10810062</name>
</gene>
<keyword evidence="4" id="KW-1185">Reference proteome</keyword>
<dbReference type="AlphaFoldDB" id="A0A484GMV4"/>
<reference evidence="3 4" key="1">
    <citation type="journal article" date="2018" name="Genomics">
        <title>Molecular footprints of inshore aquatic adaptation in Indo-Pacific humpback dolphin (Sousa chinensis).</title>
        <authorList>
            <person name="Ming Y."/>
            <person name="Jian J."/>
            <person name="Yu F."/>
            <person name="Yu X."/>
            <person name="Wang J."/>
            <person name="Liu W."/>
        </authorList>
    </citation>
    <scope>NUCLEOTIDE SEQUENCE [LARGE SCALE GENOMIC DNA]</scope>
    <source>
        <strain evidence="3">MY-2018</strain>
        <tissue evidence="3">Skin</tissue>
    </source>
</reference>
<dbReference type="PROSITE" id="PS50157">
    <property type="entry name" value="ZINC_FINGER_C2H2_2"/>
    <property type="match status" value="2"/>
</dbReference>
<proteinExistence type="predicted"/>
<feature type="non-terminal residue" evidence="3">
    <location>
        <position position="1"/>
    </location>
</feature>
<sequence>KECRMTFSSGYQFTQHQRGHTGEKKHSECKKCEEMFKFKSVFTTLKRIHSGQ</sequence>
<keyword evidence="1" id="KW-0863">Zinc-finger</keyword>
<accession>A0A484GMV4</accession>
<feature type="non-terminal residue" evidence="3">
    <location>
        <position position="52"/>
    </location>
</feature>
<dbReference type="SUPFAM" id="SSF57667">
    <property type="entry name" value="beta-beta-alpha zinc fingers"/>
    <property type="match status" value="1"/>
</dbReference>
<keyword evidence="1" id="KW-0862">Zinc</keyword>
<organism evidence="3 4">
    <name type="scientific">Sousa chinensis</name>
    <name type="common">Indo-pacific humpbacked dolphin</name>
    <name type="synonym">Steno chinensis</name>
    <dbReference type="NCBI Taxonomy" id="103600"/>
    <lineage>
        <taxon>Eukaryota</taxon>
        <taxon>Metazoa</taxon>
        <taxon>Chordata</taxon>
        <taxon>Craniata</taxon>
        <taxon>Vertebrata</taxon>
        <taxon>Euteleostomi</taxon>
        <taxon>Mammalia</taxon>
        <taxon>Eutheria</taxon>
        <taxon>Laurasiatheria</taxon>
        <taxon>Artiodactyla</taxon>
        <taxon>Whippomorpha</taxon>
        <taxon>Cetacea</taxon>
        <taxon>Odontoceti</taxon>
        <taxon>Delphinidae</taxon>
        <taxon>Sousa</taxon>
    </lineage>
</organism>
<evidence type="ECO:0000313" key="4">
    <source>
        <dbReference type="Proteomes" id="UP000295264"/>
    </source>
</evidence>
<dbReference type="InterPro" id="IPR013087">
    <property type="entry name" value="Znf_C2H2_type"/>
</dbReference>
<dbReference type="Proteomes" id="UP000295264">
    <property type="component" value="Unassembled WGS sequence"/>
</dbReference>
<dbReference type="InterPro" id="IPR036236">
    <property type="entry name" value="Znf_C2H2_sf"/>
</dbReference>